<evidence type="ECO:0000256" key="1">
    <source>
        <dbReference type="ARBA" id="ARBA00001971"/>
    </source>
</evidence>
<evidence type="ECO:0000313" key="11">
    <source>
        <dbReference type="EMBL" id="KAL0321144.1"/>
    </source>
</evidence>
<accession>A0AAW2LRK3</accession>
<keyword evidence="5 9" id="KW-0479">Metal-binding</keyword>
<evidence type="ECO:0000256" key="10">
    <source>
        <dbReference type="RuleBase" id="RU000461"/>
    </source>
</evidence>
<proteinExistence type="inferred from homology"/>
<name>A0AAW2LRK3_SESRA</name>
<comment type="subcellular location">
    <subcellularLocation>
        <location evidence="2">Membrane</location>
        <topology evidence="2">Single-pass membrane protein</topology>
    </subcellularLocation>
</comment>
<dbReference type="InterPro" id="IPR001128">
    <property type="entry name" value="Cyt_P450"/>
</dbReference>
<dbReference type="GO" id="GO:0005506">
    <property type="term" value="F:iron ion binding"/>
    <property type="evidence" value="ECO:0007669"/>
    <property type="project" value="InterPro"/>
</dbReference>
<evidence type="ECO:0000256" key="2">
    <source>
        <dbReference type="ARBA" id="ARBA00004167"/>
    </source>
</evidence>
<dbReference type="InterPro" id="IPR017972">
    <property type="entry name" value="Cyt_P450_CS"/>
</dbReference>
<sequence>MFVYFLFSRTNFPLTRTYAATKEIELGGYTIPADVNVEIYTAWLTENPEMWQNPSEFRPERFLTGDGVDVDITGMRGVKMLPFGAGRRICPAWSLGTLHVNLLLARMVQAFKWIPIPDNPPDPTETFAFTIVMKDPLKAIILPRAKI</sequence>
<evidence type="ECO:0000256" key="5">
    <source>
        <dbReference type="ARBA" id="ARBA00022723"/>
    </source>
</evidence>
<dbReference type="Pfam" id="PF00067">
    <property type="entry name" value="p450"/>
    <property type="match status" value="1"/>
</dbReference>
<protein>
    <submittedName>
        <fullName evidence="11">Cytochrome</fullName>
    </submittedName>
</protein>
<feature type="binding site" description="axial binding residue" evidence="9">
    <location>
        <position position="90"/>
    </location>
    <ligand>
        <name>heme</name>
        <dbReference type="ChEBI" id="CHEBI:30413"/>
    </ligand>
    <ligandPart>
        <name>Fe</name>
        <dbReference type="ChEBI" id="CHEBI:18248"/>
    </ligandPart>
</feature>
<dbReference type="PANTHER" id="PTHR47944">
    <property type="entry name" value="CYTOCHROME P450 98A9"/>
    <property type="match status" value="1"/>
</dbReference>
<reference evidence="11" key="1">
    <citation type="submission" date="2020-06" db="EMBL/GenBank/DDBJ databases">
        <authorList>
            <person name="Li T."/>
            <person name="Hu X."/>
            <person name="Zhang T."/>
            <person name="Song X."/>
            <person name="Zhang H."/>
            <person name="Dai N."/>
            <person name="Sheng W."/>
            <person name="Hou X."/>
            <person name="Wei L."/>
        </authorList>
    </citation>
    <scope>NUCLEOTIDE SEQUENCE</scope>
    <source>
        <strain evidence="11">G02</strain>
        <tissue evidence="11">Leaf</tissue>
    </source>
</reference>
<dbReference type="GO" id="GO:0016705">
    <property type="term" value="F:oxidoreductase activity, acting on paired donors, with incorporation or reduction of molecular oxygen"/>
    <property type="evidence" value="ECO:0007669"/>
    <property type="project" value="InterPro"/>
</dbReference>
<dbReference type="PROSITE" id="PS00086">
    <property type="entry name" value="CYTOCHROME_P450"/>
    <property type="match status" value="1"/>
</dbReference>
<evidence type="ECO:0000256" key="4">
    <source>
        <dbReference type="ARBA" id="ARBA00022617"/>
    </source>
</evidence>
<dbReference type="PANTHER" id="PTHR47944:SF19">
    <property type="entry name" value="CYTOCHROME P450 77A4"/>
    <property type="match status" value="1"/>
</dbReference>
<dbReference type="Gene3D" id="1.10.630.10">
    <property type="entry name" value="Cytochrome P450"/>
    <property type="match status" value="1"/>
</dbReference>
<reference evidence="11" key="2">
    <citation type="journal article" date="2024" name="Plant">
        <title>Genomic evolution and insights into agronomic trait innovations of Sesamum species.</title>
        <authorList>
            <person name="Miao H."/>
            <person name="Wang L."/>
            <person name="Qu L."/>
            <person name="Liu H."/>
            <person name="Sun Y."/>
            <person name="Le M."/>
            <person name="Wang Q."/>
            <person name="Wei S."/>
            <person name="Zheng Y."/>
            <person name="Lin W."/>
            <person name="Duan Y."/>
            <person name="Cao H."/>
            <person name="Xiong S."/>
            <person name="Wang X."/>
            <person name="Wei L."/>
            <person name="Li C."/>
            <person name="Ma Q."/>
            <person name="Ju M."/>
            <person name="Zhao R."/>
            <person name="Li G."/>
            <person name="Mu C."/>
            <person name="Tian Q."/>
            <person name="Mei H."/>
            <person name="Zhang T."/>
            <person name="Gao T."/>
            <person name="Zhang H."/>
        </authorList>
    </citation>
    <scope>NUCLEOTIDE SEQUENCE</scope>
    <source>
        <strain evidence="11">G02</strain>
    </source>
</reference>
<comment type="cofactor">
    <cofactor evidence="1 9">
        <name>heme</name>
        <dbReference type="ChEBI" id="CHEBI:30413"/>
    </cofactor>
</comment>
<gene>
    <name evidence="11" type="ORF">Sradi_5375900</name>
</gene>
<evidence type="ECO:0000256" key="3">
    <source>
        <dbReference type="ARBA" id="ARBA00010617"/>
    </source>
</evidence>
<dbReference type="SUPFAM" id="SSF48264">
    <property type="entry name" value="Cytochrome P450"/>
    <property type="match status" value="1"/>
</dbReference>
<dbReference type="InterPro" id="IPR036396">
    <property type="entry name" value="Cyt_P450_sf"/>
</dbReference>
<comment type="caution">
    <text evidence="11">The sequence shown here is derived from an EMBL/GenBank/DDBJ whole genome shotgun (WGS) entry which is preliminary data.</text>
</comment>
<dbReference type="PRINTS" id="PR00463">
    <property type="entry name" value="EP450I"/>
</dbReference>
<dbReference type="InterPro" id="IPR002401">
    <property type="entry name" value="Cyt_P450_E_grp-I"/>
</dbReference>
<keyword evidence="4 9" id="KW-0349">Heme</keyword>
<dbReference type="AlphaFoldDB" id="A0AAW2LRK3"/>
<dbReference type="GO" id="GO:0004497">
    <property type="term" value="F:monooxygenase activity"/>
    <property type="evidence" value="ECO:0007669"/>
    <property type="project" value="UniProtKB-KW"/>
</dbReference>
<evidence type="ECO:0000256" key="9">
    <source>
        <dbReference type="PIRSR" id="PIRSR602401-1"/>
    </source>
</evidence>
<comment type="similarity">
    <text evidence="3 10">Belongs to the cytochrome P450 family.</text>
</comment>
<dbReference type="EMBL" id="JACGWJ010000024">
    <property type="protein sequence ID" value="KAL0321144.1"/>
    <property type="molecule type" value="Genomic_DNA"/>
</dbReference>
<organism evidence="11">
    <name type="scientific">Sesamum radiatum</name>
    <name type="common">Black benniseed</name>
    <dbReference type="NCBI Taxonomy" id="300843"/>
    <lineage>
        <taxon>Eukaryota</taxon>
        <taxon>Viridiplantae</taxon>
        <taxon>Streptophyta</taxon>
        <taxon>Embryophyta</taxon>
        <taxon>Tracheophyta</taxon>
        <taxon>Spermatophyta</taxon>
        <taxon>Magnoliopsida</taxon>
        <taxon>eudicotyledons</taxon>
        <taxon>Gunneridae</taxon>
        <taxon>Pentapetalae</taxon>
        <taxon>asterids</taxon>
        <taxon>lamiids</taxon>
        <taxon>Lamiales</taxon>
        <taxon>Pedaliaceae</taxon>
        <taxon>Sesamum</taxon>
    </lineage>
</organism>
<keyword evidence="7 9" id="KW-0408">Iron</keyword>
<evidence type="ECO:0000256" key="7">
    <source>
        <dbReference type="ARBA" id="ARBA00023004"/>
    </source>
</evidence>
<dbReference type="GO" id="GO:0020037">
    <property type="term" value="F:heme binding"/>
    <property type="evidence" value="ECO:0007669"/>
    <property type="project" value="InterPro"/>
</dbReference>
<keyword evidence="8 10" id="KW-0503">Monooxygenase</keyword>
<evidence type="ECO:0000256" key="6">
    <source>
        <dbReference type="ARBA" id="ARBA00023002"/>
    </source>
</evidence>
<keyword evidence="6 10" id="KW-0560">Oxidoreductase</keyword>
<dbReference type="GO" id="GO:0016020">
    <property type="term" value="C:membrane"/>
    <property type="evidence" value="ECO:0007669"/>
    <property type="project" value="UniProtKB-SubCell"/>
</dbReference>
<evidence type="ECO:0000256" key="8">
    <source>
        <dbReference type="ARBA" id="ARBA00023033"/>
    </source>
</evidence>